<proteinExistence type="predicted"/>
<dbReference type="RefSeq" id="WP_168160811.1">
    <property type="nucleotide sequence ID" value="NZ_JASPDQ010000007.1"/>
</dbReference>
<comment type="caution">
    <text evidence="1">The sequence shown here is derived from an EMBL/GenBank/DDBJ whole genome shotgun (WGS) entry which is preliminary data.</text>
</comment>
<name>A0AAW6ZJK6_9ACTO</name>
<evidence type="ECO:0000313" key="2">
    <source>
        <dbReference type="Proteomes" id="UP001225576"/>
    </source>
</evidence>
<protein>
    <submittedName>
        <fullName evidence="1">Uncharacterized protein</fullName>
    </submittedName>
</protein>
<evidence type="ECO:0000313" key="1">
    <source>
        <dbReference type="EMBL" id="MDK8601715.1"/>
    </source>
</evidence>
<dbReference type="AlphaFoldDB" id="A0AAW6ZJK6"/>
<dbReference type="EMBL" id="JASPDQ010000007">
    <property type="protein sequence ID" value="MDK8601715.1"/>
    <property type="molecule type" value="Genomic_DNA"/>
</dbReference>
<accession>A0AAW6ZJK6</accession>
<reference evidence="1" key="1">
    <citation type="submission" date="2023-05" db="EMBL/GenBank/DDBJ databases">
        <title>Genomic Catalog of Human Bladder Bacteria.</title>
        <authorList>
            <person name="Du J."/>
        </authorList>
    </citation>
    <scope>NUCLEOTIDE SEQUENCE</scope>
    <source>
        <strain evidence="1">UMB1304A</strain>
    </source>
</reference>
<gene>
    <name evidence="1" type="ORF">QP858_04460</name>
</gene>
<organism evidence="1 2">
    <name type="scientific">Trueperella bernardiae</name>
    <dbReference type="NCBI Taxonomy" id="59561"/>
    <lineage>
        <taxon>Bacteria</taxon>
        <taxon>Bacillati</taxon>
        <taxon>Actinomycetota</taxon>
        <taxon>Actinomycetes</taxon>
        <taxon>Actinomycetales</taxon>
        <taxon>Actinomycetaceae</taxon>
        <taxon>Trueperella</taxon>
    </lineage>
</organism>
<dbReference type="Proteomes" id="UP001225576">
    <property type="component" value="Unassembled WGS sequence"/>
</dbReference>
<sequence length="45" mass="4917">MSDILPPARPAPSTERLRLSGFELVAEVGRIAVACPCEAYPQKLY</sequence>